<dbReference type="Proteomes" id="UP000051952">
    <property type="component" value="Unassembled WGS sequence"/>
</dbReference>
<organism evidence="2 3">
    <name type="scientific">Bodo saltans</name>
    <name type="common">Flagellated protozoan</name>
    <dbReference type="NCBI Taxonomy" id="75058"/>
    <lineage>
        <taxon>Eukaryota</taxon>
        <taxon>Discoba</taxon>
        <taxon>Euglenozoa</taxon>
        <taxon>Kinetoplastea</taxon>
        <taxon>Metakinetoplastina</taxon>
        <taxon>Eubodonida</taxon>
        <taxon>Bodonidae</taxon>
        <taxon>Bodo</taxon>
    </lineage>
</organism>
<dbReference type="InterPro" id="IPR047324">
    <property type="entry name" value="LbH_gamma_CA-like"/>
</dbReference>
<accession>A0A0S4JVD5</accession>
<dbReference type="VEuPathDB" id="TriTrypDB:BSAL_46945"/>
<dbReference type="InterPro" id="IPR050484">
    <property type="entry name" value="Transf_Hexapept/Carb_Anhydrase"/>
</dbReference>
<dbReference type="AlphaFoldDB" id="A0A0S4JVD5"/>
<feature type="region of interest" description="Disordered" evidence="1">
    <location>
        <begin position="283"/>
        <end position="321"/>
    </location>
</feature>
<protein>
    <submittedName>
        <fullName evidence="2">Uncharacterized protein</fullName>
    </submittedName>
</protein>
<dbReference type="Gene3D" id="2.160.10.10">
    <property type="entry name" value="Hexapeptide repeat proteins"/>
    <property type="match status" value="1"/>
</dbReference>
<proteinExistence type="predicted"/>
<evidence type="ECO:0000256" key="1">
    <source>
        <dbReference type="SAM" id="MobiDB-lite"/>
    </source>
</evidence>
<dbReference type="InterPro" id="IPR011004">
    <property type="entry name" value="Trimer_LpxA-like_sf"/>
</dbReference>
<dbReference type="OMA" id="ANAIVMK"/>
<dbReference type="SUPFAM" id="SSF51161">
    <property type="entry name" value="Trimeric LpxA-like enzymes"/>
    <property type="match status" value="1"/>
</dbReference>
<dbReference type="PANTHER" id="PTHR13061">
    <property type="entry name" value="DYNACTIN SUBUNIT P25"/>
    <property type="match status" value="1"/>
</dbReference>
<sequence length="321" mass="35422">MLRRTFLVRGGGGAAAAHGAGHGASSHGPSAPSELPAWAAPRRTYLTGILDECSEVMKSTGMFIVKLADRFLAYQPKEKMYRIPRLLSVWGKRPQVQDNTFIAPSALLTGDVRVGRKNYIGYNAVLRAEEGQTIYLGESVNVQEKALLSGPCTVGKWTTIEPMAIVDSADIASCSFVGASAILMRGAKMESNTMLCAAGVLQAGADIPSGEIWAGNPAQKIGLLTDDEKESIIKAAKHMVLLGIEHRDSWQLTWEEVENIRQAREQWARFSEHNREMRIKPFYIKEPPRPTRRIPGNKSPYEKYEGENKPPIMESSHQGHH</sequence>
<evidence type="ECO:0000313" key="2">
    <source>
        <dbReference type="EMBL" id="CUG94190.1"/>
    </source>
</evidence>
<evidence type="ECO:0000313" key="3">
    <source>
        <dbReference type="Proteomes" id="UP000051952"/>
    </source>
</evidence>
<dbReference type="CDD" id="cd04645">
    <property type="entry name" value="LbH_gamma_CA_like"/>
    <property type="match status" value="1"/>
</dbReference>
<dbReference type="OrthoDB" id="25818at2759"/>
<gene>
    <name evidence="2" type="ORF">BSAL_46945</name>
</gene>
<name>A0A0S4JVD5_BODSA</name>
<reference evidence="3" key="1">
    <citation type="submission" date="2015-09" db="EMBL/GenBank/DDBJ databases">
        <authorList>
            <consortium name="Pathogen Informatics"/>
        </authorList>
    </citation>
    <scope>NUCLEOTIDE SEQUENCE [LARGE SCALE GENOMIC DNA]</scope>
    <source>
        <strain evidence="3">Lake Konstanz</strain>
    </source>
</reference>
<dbReference type="EMBL" id="CYKH01002224">
    <property type="protein sequence ID" value="CUG94190.1"/>
    <property type="molecule type" value="Genomic_DNA"/>
</dbReference>
<dbReference type="PANTHER" id="PTHR13061:SF29">
    <property type="entry name" value="GAMMA CARBONIC ANHYDRASE-LIKE 1, MITOCHONDRIAL-RELATED"/>
    <property type="match status" value="1"/>
</dbReference>
<keyword evidence="3" id="KW-1185">Reference proteome</keyword>